<proteinExistence type="predicted"/>
<dbReference type="EMBL" id="JAGKQH010000003">
    <property type="protein sequence ID" value="KAG6603797.1"/>
    <property type="molecule type" value="Genomic_DNA"/>
</dbReference>
<feature type="non-terminal residue" evidence="1">
    <location>
        <position position="1"/>
    </location>
</feature>
<dbReference type="Proteomes" id="UP000685013">
    <property type="component" value="Chromosome 3"/>
</dbReference>
<protein>
    <submittedName>
        <fullName evidence="1">Uncharacterized protein</fullName>
    </submittedName>
</protein>
<evidence type="ECO:0000313" key="1">
    <source>
        <dbReference type="EMBL" id="KAG6603797.1"/>
    </source>
</evidence>
<dbReference type="AlphaFoldDB" id="A0AAV6NW00"/>
<organism evidence="1 2">
    <name type="scientific">Cucurbita argyrosperma subsp. sororia</name>
    <dbReference type="NCBI Taxonomy" id="37648"/>
    <lineage>
        <taxon>Eukaryota</taxon>
        <taxon>Viridiplantae</taxon>
        <taxon>Streptophyta</taxon>
        <taxon>Embryophyta</taxon>
        <taxon>Tracheophyta</taxon>
        <taxon>Spermatophyta</taxon>
        <taxon>Magnoliopsida</taxon>
        <taxon>eudicotyledons</taxon>
        <taxon>Gunneridae</taxon>
        <taxon>Pentapetalae</taxon>
        <taxon>rosids</taxon>
        <taxon>fabids</taxon>
        <taxon>Cucurbitales</taxon>
        <taxon>Cucurbitaceae</taxon>
        <taxon>Cucurbiteae</taxon>
        <taxon>Cucurbita</taxon>
    </lineage>
</organism>
<keyword evidence="2" id="KW-1185">Reference proteome</keyword>
<gene>
    <name evidence="1" type="ORF">SDJN03_04406</name>
</gene>
<comment type="caution">
    <text evidence="1">The sequence shown here is derived from an EMBL/GenBank/DDBJ whole genome shotgun (WGS) entry which is preliminary data.</text>
</comment>
<sequence length="98" mass="10567">MDAAQSFGPLMPPSVSAFVFVPRLPRKDLRFHCTPHRRSCPTPYQPACCTLSAAVESSEGISAALIRSLASEKSELSLFFLSQKHSGSFQPLTGAVDV</sequence>
<evidence type="ECO:0000313" key="2">
    <source>
        <dbReference type="Proteomes" id="UP000685013"/>
    </source>
</evidence>
<name>A0AAV6NW00_9ROSI</name>
<accession>A0AAV6NW00</accession>
<reference evidence="1 2" key="1">
    <citation type="journal article" date="2021" name="Hortic Res">
        <title>The domestication of Cucurbita argyrosperma as revealed by the genome of its wild relative.</title>
        <authorList>
            <person name="Barrera-Redondo J."/>
            <person name="Sanchez-de la Vega G."/>
            <person name="Aguirre-Liguori J.A."/>
            <person name="Castellanos-Morales G."/>
            <person name="Gutierrez-Guerrero Y.T."/>
            <person name="Aguirre-Dugua X."/>
            <person name="Aguirre-Planter E."/>
            <person name="Tenaillon M.I."/>
            <person name="Lira-Saade R."/>
            <person name="Eguiarte L.E."/>
        </authorList>
    </citation>
    <scope>NUCLEOTIDE SEQUENCE [LARGE SCALE GENOMIC DNA]</scope>
    <source>
        <strain evidence="1">JBR-2021</strain>
    </source>
</reference>